<dbReference type="EMBL" id="BLAL01000274">
    <property type="protein sequence ID" value="GES98887.1"/>
    <property type="molecule type" value="Genomic_DNA"/>
</dbReference>
<organism evidence="1 3">
    <name type="scientific">Rhizophagus clarus</name>
    <dbReference type="NCBI Taxonomy" id="94130"/>
    <lineage>
        <taxon>Eukaryota</taxon>
        <taxon>Fungi</taxon>
        <taxon>Fungi incertae sedis</taxon>
        <taxon>Mucoromycota</taxon>
        <taxon>Glomeromycotina</taxon>
        <taxon>Glomeromycetes</taxon>
        <taxon>Glomerales</taxon>
        <taxon>Glomeraceae</taxon>
        <taxon>Rhizophagus</taxon>
    </lineage>
</organism>
<evidence type="ECO:0000313" key="3">
    <source>
        <dbReference type="Proteomes" id="UP000247702"/>
    </source>
</evidence>
<evidence type="ECO:0000313" key="2">
    <source>
        <dbReference type="EMBL" id="GES98887.1"/>
    </source>
</evidence>
<comment type="caution">
    <text evidence="1">The sequence shown here is derived from an EMBL/GenBank/DDBJ whole genome shotgun (WGS) entry which is preliminary data.</text>
</comment>
<dbReference type="EMBL" id="BEXD01003999">
    <property type="protein sequence ID" value="GBC05289.1"/>
    <property type="molecule type" value="Genomic_DNA"/>
</dbReference>
<name>A0A2Z6SI01_9GLOM</name>
<dbReference type="Proteomes" id="UP000247702">
    <property type="component" value="Unassembled WGS sequence"/>
</dbReference>
<reference evidence="1 3" key="1">
    <citation type="submission" date="2017-11" db="EMBL/GenBank/DDBJ databases">
        <title>The genome of Rhizophagus clarus HR1 reveals common genetic basis of auxotrophy among arbuscular mycorrhizal fungi.</title>
        <authorList>
            <person name="Kobayashi Y."/>
        </authorList>
    </citation>
    <scope>NUCLEOTIDE SEQUENCE [LARGE SCALE GENOMIC DNA]</scope>
    <source>
        <strain evidence="1 3">HR1</strain>
    </source>
</reference>
<reference evidence="2" key="2">
    <citation type="submission" date="2019-10" db="EMBL/GenBank/DDBJ databases">
        <title>Conservation and host-specific expression of non-tandemly repeated heterogenous ribosome RNA gene in arbuscular mycorrhizal fungi.</title>
        <authorList>
            <person name="Maeda T."/>
            <person name="Kobayashi Y."/>
            <person name="Nakagawa T."/>
            <person name="Ezawa T."/>
            <person name="Yamaguchi K."/>
            <person name="Bino T."/>
            <person name="Nishimoto Y."/>
            <person name="Shigenobu S."/>
            <person name="Kawaguchi M."/>
        </authorList>
    </citation>
    <scope>NUCLEOTIDE SEQUENCE</scope>
    <source>
        <strain evidence="2">HR1</strain>
    </source>
</reference>
<accession>A0A2Z6SI01</accession>
<protein>
    <recommendedName>
        <fullName evidence="4">F-box domain-containing protein</fullName>
    </recommendedName>
</protein>
<dbReference type="InterPro" id="IPR032675">
    <property type="entry name" value="LRR_dom_sf"/>
</dbReference>
<evidence type="ECO:0000313" key="1">
    <source>
        <dbReference type="EMBL" id="GBC05289.1"/>
    </source>
</evidence>
<sequence length="479" mass="56750">MSKFNKDVIYQILEELQDDSKSLYSCLLINRTWCETTVPILWKFPGRYVLNNSNNKLFNVILLQLSEKSRDNLKNVVNNIFTESFRPPLFNYIKFWRHLNLRLIESMMINSKDIVKSKIYLLRNEILKLFINENTRYISLIVPSKFKYRIYNLSGAERCFSDLEYIFFYGNEIDNLIGLSKISQSIKKMRFDKKYILKINNSGITKLIESQKNLKEITFNRFPSKADQKSLEEAIIKSANTIQHVKLDWKPFTKILTYLVNLTSLEICLKYNMKWENLEDNISLPLLTTLKTWRVLPKIVISLIKSTKGQITKLSYNYYHINNKLTKVICKNCPKLEYFKTSINYKDKTTYYELEKILINCQYLKGLCVQGDHVDLDLLSKILNNSSPVGLFKLKFSFFEFKFGHLKSFFDNWTKSPMLLEINTYLMHLIESPNLNDLVNLIRMYESNVIKHYKIIDIHEQNLDNDFTWNTSNSVTYLE</sequence>
<dbReference type="OrthoDB" id="2430469at2759"/>
<dbReference type="Gene3D" id="3.80.10.10">
    <property type="entry name" value="Ribonuclease Inhibitor"/>
    <property type="match status" value="1"/>
</dbReference>
<proteinExistence type="predicted"/>
<dbReference type="AlphaFoldDB" id="A0A2Z6SI01"/>
<keyword evidence="3" id="KW-1185">Reference proteome</keyword>
<dbReference type="Proteomes" id="UP000615446">
    <property type="component" value="Unassembled WGS sequence"/>
</dbReference>
<gene>
    <name evidence="2" type="ORF">RCL2_002541300</name>
    <name evidence="1" type="ORF">RclHR1_06150015</name>
</gene>
<evidence type="ECO:0008006" key="4">
    <source>
        <dbReference type="Google" id="ProtNLM"/>
    </source>
</evidence>